<dbReference type="InterPro" id="IPR008921">
    <property type="entry name" value="DNA_pol3_clamp-load_cplx_C"/>
</dbReference>
<dbReference type="GO" id="GO:0009360">
    <property type="term" value="C:DNA polymerase III complex"/>
    <property type="evidence" value="ECO:0007669"/>
    <property type="project" value="TreeGrafter"/>
</dbReference>
<dbReference type="Gene3D" id="1.20.272.10">
    <property type="match status" value="1"/>
</dbReference>
<sequence length="348" mass="36645">MKVKPRDIDRTLQSPPGAIQVFLLFGPEGGLVRERGETLARSLVPDPDDPFAVSRLSEEDIKSDPAGLADAMSALSLTGGGRLVRLRLSGDSPAAAAWLKDFEAGAAPAEARLVIEAGDLKKGSRLRKLAEEGKRAAAIACYAESGGDILAFADQLLGEENLTLAPEARALFAPLIEGNRQLARAEIEKLILYHGTAQQRGGEPGVITREDIAEVCAAGGEAALDQVVDPALLGDPVSADRGYARALSAGLSPVGVLRALQRKIDQIDVAASAGGDPGALARAGVPRFGPPADLFRQQSRLWTGRRLDHARKLAFDAERAVKRSGAPVEAIVGELLIRIARGAQSARR</sequence>
<dbReference type="Gene3D" id="1.10.8.60">
    <property type="match status" value="1"/>
</dbReference>
<dbReference type="InterPro" id="IPR027417">
    <property type="entry name" value="P-loop_NTPase"/>
</dbReference>
<dbReference type="GO" id="GO:0003677">
    <property type="term" value="F:DNA binding"/>
    <property type="evidence" value="ECO:0007669"/>
    <property type="project" value="InterPro"/>
</dbReference>
<protein>
    <recommendedName>
        <fullName evidence="1">DNA-directed DNA polymerase</fullName>
        <ecNumber evidence="1">2.7.7.7</ecNumber>
    </recommendedName>
</protein>
<comment type="catalytic activity">
    <reaction evidence="7">
        <text>DNA(n) + a 2'-deoxyribonucleoside 5'-triphosphate = DNA(n+1) + diphosphate</text>
        <dbReference type="Rhea" id="RHEA:22508"/>
        <dbReference type="Rhea" id="RHEA-COMP:17339"/>
        <dbReference type="Rhea" id="RHEA-COMP:17340"/>
        <dbReference type="ChEBI" id="CHEBI:33019"/>
        <dbReference type="ChEBI" id="CHEBI:61560"/>
        <dbReference type="ChEBI" id="CHEBI:173112"/>
        <dbReference type="EC" id="2.7.7.7"/>
    </reaction>
</comment>
<comment type="similarity">
    <text evidence="6">Belongs to the DNA polymerase HolA subunit family.</text>
</comment>
<keyword evidence="3" id="KW-0548">Nucleotidyltransferase</keyword>
<proteinExistence type="inferred from homology"/>
<comment type="caution">
    <text evidence="8">The sequence shown here is derived from an EMBL/GenBank/DDBJ whole genome shotgun (WGS) entry which is preliminary data.</text>
</comment>
<evidence type="ECO:0000256" key="7">
    <source>
        <dbReference type="ARBA" id="ARBA00049244"/>
    </source>
</evidence>
<dbReference type="SUPFAM" id="SSF48019">
    <property type="entry name" value="post-AAA+ oligomerization domain-like"/>
    <property type="match status" value="1"/>
</dbReference>
<keyword evidence="9" id="KW-1185">Reference proteome</keyword>
<dbReference type="PANTHER" id="PTHR34388">
    <property type="entry name" value="DNA POLYMERASE III SUBUNIT DELTA"/>
    <property type="match status" value="1"/>
</dbReference>
<accession>A0A4S2H0J4</accession>
<gene>
    <name evidence="8" type="ORF">E5163_07695</name>
</gene>
<keyword evidence="4" id="KW-0235">DNA replication</keyword>
<dbReference type="PANTHER" id="PTHR34388:SF1">
    <property type="entry name" value="DNA POLYMERASE III SUBUNIT DELTA"/>
    <property type="match status" value="1"/>
</dbReference>
<evidence type="ECO:0000256" key="6">
    <source>
        <dbReference type="ARBA" id="ARBA00034754"/>
    </source>
</evidence>
<evidence type="ECO:0000313" key="9">
    <source>
        <dbReference type="Proteomes" id="UP000308054"/>
    </source>
</evidence>
<keyword evidence="2" id="KW-0808">Transferase</keyword>
<reference evidence="8 9" key="1">
    <citation type="journal article" date="2017" name="Int. J. Syst. Evol. Microbiol.">
        <title>Marinicauda algicola sp. nov., isolated from a marine red alga Rhodosorus marinus.</title>
        <authorList>
            <person name="Jeong S.E."/>
            <person name="Jeon S.H."/>
            <person name="Chun B.H."/>
            <person name="Kim D.W."/>
            <person name="Jeon C.O."/>
        </authorList>
    </citation>
    <scope>NUCLEOTIDE SEQUENCE [LARGE SCALE GENOMIC DNA]</scope>
    <source>
        <strain evidence="8 9">JCM 31718</strain>
    </source>
</reference>
<dbReference type="Proteomes" id="UP000308054">
    <property type="component" value="Unassembled WGS sequence"/>
</dbReference>
<evidence type="ECO:0000256" key="2">
    <source>
        <dbReference type="ARBA" id="ARBA00022679"/>
    </source>
</evidence>
<dbReference type="SUPFAM" id="SSF52540">
    <property type="entry name" value="P-loop containing nucleoside triphosphate hydrolases"/>
    <property type="match status" value="1"/>
</dbReference>
<evidence type="ECO:0000256" key="4">
    <source>
        <dbReference type="ARBA" id="ARBA00022705"/>
    </source>
</evidence>
<dbReference type="EMBL" id="SRXW01000002">
    <property type="protein sequence ID" value="TGY89006.1"/>
    <property type="molecule type" value="Genomic_DNA"/>
</dbReference>
<dbReference type="GO" id="GO:0003887">
    <property type="term" value="F:DNA-directed DNA polymerase activity"/>
    <property type="evidence" value="ECO:0007669"/>
    <property type="project" value="UniProtKB-KW"/>
</dbReference>
<organism evidence="8 9">
    <name type="scientific">Marinicauda algicola</name>
    <dbReference type="NCBI Taxonomy" id="2029849"/>
    <lineage>
        <taxon>Bacteria</taxon>
        <taxon>Pseudomonadati</taxon>
        <taxon>Pseudomonadota</taxon>
        <taxon>Alphaproteobacteria</taxon>
        <taxon>Maricaulales</taxon>
        <taxon>Maricaulaceae</taxon>
        <taxon>Marinicauda</taxon>
    </lineage>
</organism>
<name>A0A4S2H0J4_9PROT</name>
<evidence type="ECO:0000313" key="8">
    <source>
        <dbReference type="EMBL" id="TGY89006.1"/>
    </source>
</evidence>
<dbReference type="GO" id="GO:0006261">
    <property type="term" value="P:DNA-templated DNA replication"/>
    <property type="evidence" value="ECO:0007669"/>
    <property type="project" value="TreeGrafter"/>
</dbReference>
<dbReference type="RefSeq" id="WP_135995544.1">
    <property type="nucleotide sequence ID" value="NZ_CP071057.1"/>
</dbReference>
<dbReference type="OrthoDB" id="9804983at2"/>
<evidence type="ECO:0000256" key="5">
    <source>
        <dbReference type="ARBA" id="ARBA00022932"/>
    </source>
</evidence>
<dbReference type="EC" id="2.7.7.7" evidence="1"/>
<keyword evidence="5" id="KW-0239">DNA-directed DNA polymerase</keyword>
<dbReference type="AlphaFoldDB" id="A0A4S2H0J4"/>
<dbReference type="InterPro" id="IPR005790">
    <property type="entry name" value="DNA_polIII_delta"/>
</dbReference>
<dbReference type="NCBIfam" id="TIGR01128">
    <property type="entry name" value="holA"/>
    <property type="match status" value="1"/>
</dbReference>
<evidence type="ECO:0000256" key="1">
    <source>
        <dbReference type="ARBA" id="ARBA00012417"/>
    </source>
</evidence>
<evidence type="ECO:0000256" key="3">
    <source>
        <dbReference type="ARBA" id="ARBA00022695"/>
    </source>
</evidence>
<dbReference type="Gene3D" id="3.40.50.300">
    <property type="entry name" value="P-loop containing nucleotide triphosphate hydrolases"/>
    <property type="match status" value="1"/>
</dbReference>